<reference evidence="12 13" key="1">
    <citation type="submission" date="2019-02" db="EMBL/GenBank/DDBJ databases">
        <authorList>
            <person name="Li S.-H."/>
        </authorList>
    </citation>
    <scope>NUCLEOTIDE SEQUENCE [LARGE SCALE GENOMIC DNA]</scope>
    <source>
        <strain evidence="12 13">IMCC14385</strain>
    </source>
</reference>
<keyword evidence="8" id="KW-0274">FAD</keyword>
<dbReference type="Pfam" id="PF02424">
    <property type="entry name" value="ApbE"/>
    <property type="match status" value="1"/>
</dbReference>
<evidence type="ECO:0000313" key="13">
    <source>
        <dbReference type="Proteomes" id="UP000326287"/>
    </source>
</evidence>
<evidence type="ECO:0000256" key="2">
    <source>
        <dbReference type="ARBA" id="ARBA00008282"/>
    </source>
</evidence>
<dbReference type="InterPro" id="IPR003374">
    <property type="entry name" value="ApbE-like_sf"/>
</dbReference>
<accession>A0A5P9NPB9</accession>
<dbReference type="GO" id="GO:0046872">
    <property type="term" value="F:metal ion binding"/>
    <property type="evidence" value="ECO:0007669"/>
    <property type="project" value="UniProtKB-KW"/>
</dbReference>
<dbReference type="Gene3D" id="3.10.520.10">
    <property type="entry name" value="ApbE-like domains"/>
    <property type="match status" value="1"/>
</dbReference>
<sequence>MTTKSRLQTFGRSCSLVITGSGDNEDELVAAAESELRRIESKFCSYQQSSLVSQINQAAGTGAFVELDAEARGLFDFASRLWGQSNHVFDPTTRLLQNCYSEGGELIATESQLQQLLLIIGWSKLEVTDQGARLAHTGMLIDLNSIVCAYAVDAVRKLLTKKGVTSALIELDQDVATIGKAADGANWLVGVRHPQGARTAIARIKVNNAGFTRRGDFEKRIAFKGENFGRGLSPVDGHPVPGLLSVMVVAENCLAACGAASIARLKTEKAAMQWLDAIGMKWLAIDRDLNCHGPLAPGDGY</sequence>
<keyword evidence="6" id="KW-0808">Transferase</keyword>
<evidence type="ECO:0000256" key="7">
    <source>
        <dbReference type="ARBA" id="ARBA00022723"/>
    </source>
</evidence>
<evidence type="ECO:0000256" key="11">
    <source>
        <dbReference type="ARBA" id="ARBA00048540"/>
    </source>
</evidence>
<keyword evidence="7" id="KW-0479">Metal-binding</keyword>
<keyword evidence="13" id="KW-1185">Reference proteome</keyword>
<dbReference type="AlphaFoldDB" id="A0A5P9NPB9"/>
<dbReference type="GO" id="GO:0016740">
    <property type="term" value="F:transferase activity"/>
    <property type="evidence" value="ECO:0007669"/>
    <property type="project" value="UniProtKB-KW"/>
</dbReference>
<evidence type="ECO:0000256" key="4">
    <source>
        <dbReference type="ARBA" id="ARBA00016337"/>
    </source>
</evidence>
<dbReference type="EMBL" id="CP036422">
    <property type="protein sequence ID" value="QFU76748.1"/>
    <property type="molecule type" value="Genomic_DNA"/>
</dbReference>
<dbReference type="PANTHER" id="PTHR30040:SF2">
    <property type="entry name" value="FAD:PROTEIN FMN TRANSFERASE"/>
    <property type="match status" value="1"/>
</dbReference>
<name>A0A5P9NPB9_9GAMM</name>
<evidence type="ECO:0000313" key="12">
    <source>
        <dbReference type="EMBL" id="QFU76748.1"/>
    </source>
</evidence>
<evidence type="ECO:0000256" key="3">
    <source>
        <dbReference type="ARBA" id="ARBA00011955"/>
    </source>
</evidence>
<dbReference type="PANTHER" id="PTHR30040">
    <property type="entry name" value="THIAMINE BIOSYNTHESIS LIPOPROTEIN APBE"/>
    <property type="match status" value="1"/>
</dbReference>
<comment type="similarity">
    <text evidence="2">Belongs to the ApbE family.</text>
</comment>
<evidence type="ECO:0000256" key="8">
    <source>
        <dbReference type="ARBA" id="ARBA00022827"/>
    </source>
</evidence>
<comment type="catalytic activity">
    <reaction evidence="11">
        <text>L-threonyl-[protein] + FAD = FMN-L-threonyl-[protein] + AMP + H(+)</text>
        <dbReference type="Rhea" id="RHEA:36847"/>
        <dbReference type="Rhea" id="RHEA-COMP:11060"/>
        <dbReference type="Rhea" id="RHEA-COMP:11061"/>
        <dbReference type="ChEBI" id="CHEBI:15378"/>
        <dbReference type="ChEBI" id="CHEBI:30013"/>
        <dbReference type="ChEBI" id="CHEBI:57692"/>
        <dbReference type="ChEBI" id="CHEBI:74257"/>
        <dbReference type="ChEBI" id="CHEBI:456215"/>
        <dbReference type="EC" id="2.7.1.180"/>
    </reaction>
</comment>
<gene>
    <name evidence="12" type="ORF">EY643_14395</name>
</gene>
<dbReference type="SUPFAM" id="SSF143631">
    <property type="entry name" value="ApbE-like"/>
    <property type="match status" value="1"/>
</dbReference>
<evidence type="ECO:0000256" key="5">
    <source>
        <dbReference type="ARBA" id="ARBA00022630"/>
    </source>
</evidence>
<evidence type="ECO:0000256" key="9">
    <source>
        <dbReference type="ARBA" id="ARBA00022842"/>
    </source>
</evidence>
<comment type="cofactor">
    <cofactor evidence="1">
        <name>Mg(2+)</name>
        <dbReference type="ChEBI" id="CHEBI:18420"/>
    </cofactor>
</comment>
<evidence type="ECO:0000256" key="10">
    <source>
        <dbReference type="ARBA" id="ARBA00031306"/>
    </source>
</evidence>
<dbReference type="RefSeq" id="WP_153239890.1">
    <property type="nucleotide sequence ID" value="NZ_CP036422.1"/>
</dbReference>
<proteinExistence type="inferred from homology"/>
<dbReference type="EC" id="2.7.1.180" evidence="3"/>
<evidence type="ECO:0000256" key="6">
    <source>
        <dbReference type="ARBA" id="ARBA00022679"/>
    </source>
</evidence>
<dbReference type="InterPro" id="IPR024932">
    <property type="entry name" value="ApbE"/>
</dbReference>
<organism evidence="12 13">
    <name type="scientific">Halioglobus maricola</name>
    <dbReference type="NCBI Taxonomy" id="2601894"/>
    <lineage>
        <taxon>Bacteria</taxon>
        <taxon>Pseudomonadati</taxon>
        <taxon>Pseudomonadota</taxon>
        <taxon>Gammaproteobacteria</taxon>
        <taxon>Cellvibrionales</taxon>
        <taxon>Halieaceae</taxon>
        <taxon>Halioglobus</taxon>
    </lineage>
</organism>
<evidence type="ECO:0000256" key="1">
    <source>
        <dbReference type="ARBA" id="ARBA00001946"/>
    </source>
</evidence>
<keyword evidence="5" id="KW-0285">Flavoprotein</keyword>
<dbReference type="OrthoDB" id="9778595at2"/>
<dbReference type="KEGG" id="halc:EY643_14395"/>
<keyword evidence="9" id="KW-0460">Magnesium</keyword>
<dbReference type="Proteomes" id="UP000326287">
    <property type="component" value="Chromosome"/>
</dbReference>
<protein>
    <recommendedName>
        <fullName evidence="4">FAD:protein FMN transferase</fullName>
        <ecNumber evidence="3">2.7.1.180</ecNumber>
    </recommendedName>
    <alternativeName>
        <fullName evidence="10">Flavin transferase</fullName>
    </alternativeName>
</protein>